<name>A0ABD0V109_DENTH</name>
<evidence type="ECO:0000313" key="2">
    <source>
        <dbReference type="EMBL" id="KAL0916003.1"/>
    </source>
</evidence>
<dbReference type="SMART" id="SM00298">
    <property type="entry name" value="CHROMO"/>
    <property type="match status" value="1"/>
</dbReference>
<accession>A0ABD0V109</accession>
<evidence type="ECO:0000259" key="1">
    <source>
        <dbReference type="PROSITE" id="PS50013"/>
    </source>
</evidence>
<proteinExistence type="predicted"/>
<feature type="domain" description="Chromo" evidence="1">
    <location>
        <begin position="85"/>
        <end position="149"/>
    </location>
</feature>
<dbReference type="AlphaFoldDB" id="A0ABD0V109"/>
<dbReference type="PROSITE" id="PS50013">
    <property type="entry name" value="CHROMO_2"/>
    <property type="match status" value="1"/>
</dbReference>
<dbReference type="Gene3D" id="2.40.50.40">
    <property type="match status" value="1"/>
</dbReference>
<comment type="caution">
    <text evidence="2">The sequence shown here is derived from an EMBL/GenBank/DDBJ whole genome shotgun (WGS) entry which is preliminary data.</text>
</comment>
<dbReference type="InterPro" id="IPR016197">
    <property type="entry name" value="Chromo-like_dom_sf"/>
</dbReference>
<dbReference type="InterPro" id="IPR000953">
    <property type="entry name" value="Chromo/chromo_shadow_dom"/>
</dbReference>
<dbReference type="Proteomes" id="UP001552299">
    <property type="component" value="Unassembled WGS sequence"/>
</dbReference>
<sequence>MVVACGFLVIACGGYDGGGYDEGSGLEVETIERKLLLLGGARSRDFFGVFDEDISQRFRHIFICTPEGLVIVHCSPMAFSSFVSFHIEAILSDEIISTKDGGYRRYLVQWTRKPETENTWIERDELQRLDPDLLEWYDSSRNAYSTGSSFLPPGENDEDISQRFRHISICTPEGLVIVHCSPRAFSSFVSFHSEAYASCQRGEAHLKASSKMRRKPHEKSSRHFKKTKIEQMQNKNLPEHLIADIADPHIQNLECLSIELQVSSTLRSLHSESGDRTDHNEYDVFRVNFHPFHSSTNVLSHLLLVMAENHVLSHPPGDGRTTSFLTLLVMAENHSTSFITLPVMAKNHSLLTSKFLKKIHENNKKKNLRSTWAFMDDPRMAFARAPKGFEDDELPGTAQAAPPVTKSLIAIFAKDFDAVDSDQRDFHLTSLSV</sequence>
<dbReference type="InterPro" id="IPR023780">
    <property type="entry name" value="Chromo_domain"/>
</dbReference>
<gene>
    <name evidence="2" type="ORF">M5K25_013478</name>
</gene>
<protein>
    <recommendedName>
        <fullName evidence="1">Chromo domain-containing protein</fullName>
    </recommendedName>
</protein>
<reference evidence="2 3" key="1">
    <citation type="journal article" date="2024" name="Plant Biotechnol. J.">
        <title>Dendrobium thyrsiflorum genome and its molecular insights into genes involved in important horticultural traits.</title>
        <authorList>
            <person name="Chen B."/>
            <person name="Wang J.Y."/>
            <person name="Zheng P.J."/>
            <person name="Li K.L."/>
            <person name="Liang Y.M."/>
            <person name="Chen X.F."/>
            <person name="Zhang C."/>
            <person name="Zhao X."/>
            <person name="He X."/>
            <person name="Zhang G.Q."/>
            <person name="Liu Z.J."/>
            <person name="Xu Q."/>
        </authorList>
    </citation>
    <scope>NUCLEOTIDE SEQUENCE [LARGE SCALE GENOMIC DNA]</scope>
    <source>
        <strain evidence="2">GZMU011</strain>
    </source>
</reference>
<dbReference type="EMBL" id="JANQDX010000011">
    <property type="protein sequence ID" value="KAL0916003.1"/>
    <property type="molecule type" value="Genomic_DNA"/>
</dbReference>
<organism evidence="2 3">
    <name type="scientific">Dendrobium thyrsiflorum</name>
    <name type="common">Pinecone-like raceme dendrobium</name>
    <name type="synonym">Orchid</name>
    <dbReference type="NCBI Taxonomy" id="117978"/>
    <lineage>
        <taxon>Eukaryota</taxon>
        <taxon>Viridiplantae</taxon>
        <taxon>Streptophyta</taxon>
        <taxon>Embryophyta</taxon>
        <taxon>Tracheophyta</taxon>
        <taxon>Spermatophyta</taxon>
        <taxon>Magnoliopsida</taxon>
        <taxon>Liliopsida</taxon>
        <taxon>Asparagales</taxon>
        <taxon>Orchidaceae</taxon>
        <taxon>Epidendroideae</taxon>
        <taxon>Malaxideae</taxon>
        <taxon>Dendrobiinae</taxon>
        <taxon>Dendrobium</taxon>
    </lineage>
</organism>
<dbReference type="Pfam" id="PF00385">
    <property type="entry name" value="Chromo"/>
    <property type="match status" value="1"/>
</dbReference>
<dbReference type="SUPFAM" id="SSF54160">
    <property type="entry name" value="Chromo domain-like"/>
    <property type="match status" value="1"/>
</dbReference>
<keyword evidence="3" id="KW-1185">Reference proteome</keyword>
<evidence type="ECO:0000313" key="3">
    <source>
        <dbReference type="Proteomes" id="UP001552299"/>
    </source>
</evidence>